<comment type="caution">
    <text evidence="2">The sequence shown here is derived from an EMBL/GenBank/DDBJ whole genome shotgun (WGS) entry which is preliminary data.</text>
</comment>
<dbReference type="AlphaFoldDB" id="A0A8H3SFV7"/>
<protein>
    <submittedName>
        <fullName evidence="2">Uncharacterized protein</fullName>
    </submittedName>
</protein>
<evidence type="ECO:0000313" key="3">
    <source>
        <dbReference type="Proteomes" id="UP000465221"/>
    </source>
</evidence>
<evidence type="ECO:0000256" key="1">
    <source>
        <dbReference type="SAM" id="SignalP"/>
    </source>
</evidence>
<keyword evidence="1" id="KW-0732">Signal</keyword>
<name>A0A8H3SFV7_9EURO</name>
<dbReference type="EMBL" id="BLKC01000207">
    <property type="protein sequence ID" value="GFF59231.1"/>
    <property type="molecule type" value="Genomic_DNA"/>
</dbReference>
<organism evidence="2 3">
    <name type="scientific">Aspergillus udagawae</name>
    <dbReference type="NCBI Taxonomy" id="91492"/>
    <lineage>
        <taxon>Eukaryota</taxon>
        <taxon>Fungi</taxon>
        <taxon>Dikarya</taxon>
        <taxon>Ascomycota</taxon>
        <taxon>Pezizomycotina</taxon>
        <taxon>Eurotiomycetes</taxon>
        <taxon>Eurotiomycetidae</taxon>
        <taxon>Eurotiales</taxon>
        <taxon>Aspergillaceae</taxon>
        <taxon>Aspergillus</taxon>
        <taxon>Aspergillus subgen. Fumigati</taxon>
    </lineage>
</organism>
<evidence type="ECO:0000313" key="2">
    <source>
        <dbReference type="EMBL" id="GFF59231.1"/>
    </source>
</evidence>
<gene>
    <name evidence="2" type="ORF">IFM46972_11325</name>
</gene>
<proteinExistence type="predicted"/>
<feature type="signal peptide" evidence="1">
    <location>
        <begin position="1"/>
        <end position="16"/>
    </location>
</feature>
<sequence>MAQMLVALQVVHLTKAGAVSHPIDALDEMRKCFLLYGITQLRTYGKKIQNSTTSLGYIYWSDDEQTLSYKDLRLSMRGLHQFITSQVQLAQADLARLFLLHEKEVREEIVPQLALYKLQDDPTKNQ</sequence>
<dbReference type="Proteomes" id="UP000465221">
    <property type="component" value="Unassembled WGS sequence"/>
</dbReference>
<reference evidence="2 3" key="1">
    <citation type="submission" date="2020-01" db="EMBL/GenBank/DDBJ databases">
        <title>Draft genome sequence of Aspergillus udagawae IFM 46972.</title>
        <authorList>
            <person name="Takahashi H."/>
            <person name="Yaguchi T."/>
        </authorList>
    </citation>
    <scope>NUCLEOTIDE SEQUENCE [LARGE SCALE GENOMIC DNA]</scope>
    <source>
        <strain evidence="2 3">IFM 46972</strain>
    </source>
</reference>
<accession>A0A8H3SFV7</accession>
<feature type="chain" id="PRO_5034416213" evidence="1">
    <location>
        <begin position="17"/>
        <end position="126"/>
    </location>
</feature>